<protein>
    <recommendedName>
        <fullName evidence="3">DUF4259 domain-containing protein</fullName>
    </recommendedName>
</protein>
<name>A0A095Y0I7_9CORY</name>
<dbReference type="AlphaFoldDB" id="A0A095Y0I7"/>
<gene>
    <name evidence="1" type="ORF">HMPREF1650_09740</name>
</gene>
<reference evidence="1 2" key="1">
    <citation type="submission" date="2014-07" db="EMBL/GenBank/DDBJ databases">
        <authorList>
            <person name="McCorrison J."/>
            <person name="Sanka R."/>
            <person name="Torralba M."/>
            <person name="Gillis M."/>
            <person name="Haft D.H."/>
            <person name="Methe B."/>
            <person name="Sutton G."/>
            <person name="Nelson K.E."/>
        </authorList>
    </citation>
    <scope>NUCLEOTIDE SEQUENCE [LARGE SCALE GENOMIC DNA]</scope>
    <source>
        <strain evidence="1 2">DNF00450</strain>
    </source>
</reference>
<proteinExistence type="predicted"/>
<dbReference type="EMBL" id="JRNE01000064">
    <property type="protein sequence ID" value="KGF15955.1"/>
    <property type="molecule type" value="Genomic_DNA"/>
</dbReference>
<dbReference type="RefSeq" id="WP_035122922.1">
    <property type="nucleotide sequence ID" value="NZ_JRNE01000064.1"/>
</dbReference>
<comment type="caution">
    <text evidence="1">The sequence shown here is derived from an EMBL/GenBank/DDBJ whole genome shotgun (WGS) entry which is preliminary data.</text>
</comment>
<evidence type="ECO:0000313" key="1">
    <source>
        <dbReference type="EMBL" id="KGF15955.1"/>
    </source>
</evidence>
<sequence length="121" mass="12726">MSTWDSIIFSSDAVIDLLEEVSVLEDDDLSGALLDACRLAAGDADDDEARAGLGAATVAAIWSGAPFSAGQLVDEYPFIREGIGSCPEELREAAAETFDVLVPGLSEEEQEAVEDFAEAVN</sequence>
<dbReference type="Proteomes" id="UP000029548">
    <property type="component" value="Unassembled WGS sequence"/>
</dbReference>
<organism evidence="1 2">
    <name type="scientific">Corynebacterium freneyi DNF00450</name>
    <dbReference type="NCBI Taxonomy" id="1287475"/>
    <lineage>
        <taxon>Bacteria</taxon>
        <taxon>Bacillati</taxon>
        <taxon>Actinomycetota</taxon>
        <taxon>Actinomycetes</taxon>
        <taxon>Mycobacteriales</taxon>
        <taxon>Corynebacteriaceae</taxon>
        <taxon>Corynebacterium</taxon>
    </lineage>
</organism>
<evidence type="ECO:0008006" key="3">
    <source>
        <dbReference type="Google" id="ProtNLM"/>
    </source>
</evidence>
<accession>A0A095Y0I7</accession>
<evidence type="ECO:0000313" key="2">
    <source>
        <dbReference type="Proteomes" id="UP000029548"/>
    </source>
</evidence>
<dbReference type="eggNOG" id="ENOG50321GD">
    <property type="taxonomic scope" value="Bacteria"/>
</dbReference>